<dbReference type="RefSeq" id="XP_008729644.1">
    <property type="nucleotide sequence ID" value="XM_008731422.1"/>
</dbReference>
<dbReference type="InterPro" id="IPR000836">
    <property type="entry name" value="PRTase_dom"/>
</dbReference>
<sequence length="274" mass="29567">MGEGGGRLADGFVVTAAVKTSLVSRLQNVHSLETWAFGDSVLDLGMLATSDRAIVVVGDAEHRSSSMEAALEMALDNGSFQGKHVCQVVMASGAPPRLNATKLPVTILTNPDFMQAILSRRDNGTCVDVCDLEMTNEKAAKILMTPTRDASPTVLVPVIVGVEEYQIPHVQGNFIAGHHLLDELRTVVVALMRGSEPMALGVNDAFPLAALRPANHPEDITEKHLQMMRTIILVDSVVNSGRVVQPQVVDKIKSSWVSLKYRSILTLSLIALRL</sequence>
<dbReference type="VEuPathDB" id="FungiDB:G647_07105"/>
<gene>
    <name evidence="2" type="ORF">G647_07105</name>
</gene>
<dbReference type="HOGENOM" id="CLU_1015656_0_0_1"/>
<dbReference type="Proteomes" id="UP000030678">
    <property type="component" value="Unassembled WGS sequence"/>
</dbReference>
<dbReference type="AlphaFoldDB" id="V9D391"/>
<dbReference type="Pfam" id="PF14681">
    <property type="entry name" value="UPRTase"/>
    <property type="match status" value="1"/>
</dbReference>
<reference evidence="2 3" key="1">
    <citation type="submission" date="2013-03" db="EMBL/GenBank/DDBJ databases">
        <title>The Genome Sequence of Cladophialophora carrionii CBS 160.54.</title>
        <authorList>
            <consortium name="The Broad Institute Genomics Platform"/>
            <person name="Cuomo C."/>
            <person name="de Hoog S."/>
            <person name="Gorbushina A."/>
            <person name="Walker B."/>
            <person name="Young S.K."/>
            <person name="Zeng Q."/>
            <person name="Gargeya S."/>
            <person name="Fitzgerald M."/>
            <person name="Haas B."/>
            <person name="Abouelleil A."/>
            <person name="Allen A.W."/>
            <person name="Alvarado L."/>
            <person name="Arachchi H.M."/>
            <person name="Berlin A.M."/>
            <person name="Chapman S.B."/>
            <person name="Gainer-Dewar J."/>
            <person name="Goldberg J."/>
            <person name="Griggs A."/>
            <person name="Gujja S."/>
            <person name="Hansen M."/>
            <person name="Howarth C."/>
            <person name="Imamovic A."/>
            <person name="Ireland A."/>
            <person name="Larimer J."/>
            <person name="McCowan C."/>
            <person name="Murphy C."/>
            <person name="Pearson M."/>
            <person name="Poon T.W."/>
            <person name="Priest M."/>
            <person name="Roberts A."/>
            <person name="Saif S."/>
            <person name="Shea T."/>
            <person name="Sisk P."/>
            <person name="Sykes S."/>
            <person name="Wortman J."/>
            <person name="Nusbaum C."/>
            <person name="Birren B."/>
        </authorList>
    </citation>
    <scope>NUCLEOTIDE SEQUENCE [LARGE SCALE GENOMIC DNA]</scope>
    <source>
        <strain evidence="2 3">CBS 160.54</strain>
    </source>
</reference>
<protein>
    <recommendedName>
        <fullName evidence="1">Phosphoribosyltransferase domain-containing protein</fullName>
    </recommendedName>
</protein>
<dbReference type="GeneID" id="19985598"/>
<organism evidence="2 3">
    <name type="scientific">Cladophialophora carrionii CBS 160.54</name>
    <dbReference type="NCBI Taxonomy" id="1279043"/>
    <lineage>
        <taxon>Eukaryota</taxon>
        <taxon>Fungi</taxon>
        <taxon>Dikarya</taxon>
        <taxon>Ascomycota</taxon>
        <taxon>Pezizomycotina</taxon>
        <taxon>Eurotiomycetes</taxon>
        <taxon>Chaetothyriomycetidae</taxon>
        <taxon>Chaetothyriales</taxon>
        <taxon>Herpotrichiellaceae</taxon>
        <taxon>Cladophialophora</taxon>
    </lineage>
</organism>
<proteinExistence type="predicted"/>
<evidence type="ECO:0000313" key="2">
    <source>
        <dbReference type="EMBL" id="ETI20763.1"/>
    </source>
</evidence>
<dbReference type="EMBL" id="KB822707">
    <property type="protein sequence ID" value="ETI20763.1"/>
    <property type="molecule type" value="Genomic_DNA"/>
</dbReference>
<evidence type="ECO:0000313" key="3">
    <source>
        <dbReference type="Proteomes" id="UP000030678"/>
    </source>
</evidence>
<dbReference type="SUPFAM" id="SSF53271">
    <property type="entry name" value="PRTase-like"/>
    <property type="match status" value="1"/>
</dbReference>
<feature type="domain" description="Phosphoribosyltransferase" evidence="1">
    <location>
        <begin position="160"/>
        <end position="271"/>
    </location>
</feature>
<dbReference type="InterPro" id="IPR029057">
    <property type="entry name" value="PRTase-like"/>
</dbReference>
<name>V9D391_9EURO</name>
<dbReference type="Gene3D" id="3.40.50.2020">
    <property type="match status" value="1"/>
</dbReference>
<evidence type="ECO:0000259" key="1">
    <source>
        <dbReference type="Pfam" id="PF14681"/>
    </source>
</evidence>
<accession>V9D391</accession>